<name>A0A4U8Q6N6_9FIRM</name>
<dbReference type="RefSeq" id="WP_052377649.1">
    <property type="nucleotide sequence ID" value="NZ_CAUSDN010000045.1"/>
</dbReference>
<reference evidence="2 3" key="1">
    <citation type="journal article" date="2019" name="Anaerobe">
        <title>Detection of Robinsoniella peoriensis in multiple bone samples of a trauma patient.</title>
        <authorList>
            <person name="Schrottner P."/>
            <person name="Hartwich K."/>
            <person name="Bunk B."/>
            <person name="Schober I."/>
            <person name="Helbig S."/>
            <person name="Rudolph W.W."/>
            <person name="Gunzer F."/>
        </authorList>
    </citation>
    <scope>NUCLEOTIDE SEQUENCE [LARGE SCALE GENOMIC DNA]</scope>
    <source>
        <strain evidence="2 3">DSM 106044</strain>
    </source>
</reference>
<dbReference type="SMART" id="SM00471">
    <property type="entry name" value="HDc"/>
    <property type="match status" value="1"/>
</dbReference>
<dbReference type="EMBL" id="QGQD01000060">
    <property type="protein sequence ID" value="TLC99973.1"/>
    <property type="molecule type" value="Genomic_DNA"/>
</dbReference>
<dbReference type="AlphaFoldDB" id="A0A4U8Q6N6"/>
<dbReference type="Gene3D" id="1.10.3210.10">
    <property type="entry name" value="Hypothetical protein af1432"/>
    <property type="match status" value="1"/>
</dbReference>
<evidence type="ECO:0000313" key="2">
    <source>
        <dbReference type="EMBL" id="TLC99973.1"/>
    </source>
</evidence>
<dbReference type="PANTHER" id="PTHR45228:SF4">
    <property type="entry name" value="LIPOPROTEIN"/>
    <property type="match status" value="1"/>
</dbReference>
<dbReference type="InterPro" id="IPR003607">
    <property type="entry name" value="HD/PDEase_dom"/>
</dbReference>
<dbReference type="STRING" id="180332.GCA_000797495_03343"/>
<protein>
    <submittedName>
        <fullName evidence="2">Cyclic di-GMP phosphodiesterase response regulator RpfG</fullName>
        <ecNumber evidence="2">3.1.4.52</ecNumber>
    </submittedName>
</protein>
<keyword evidence="3" id="KW-1185">Reference proteome</keyword>
<accession>A0A4U8Q6N6</accession>
<evidence type="ECO:0000313" key="3">
    <source>
        <dbReference type="Proteomes" id="UP000306509"/>
    </source>
</evidence>
<dbReference type="InterPro" id="IPR037522">
    <property type="entry name" value="HD_GYP_dom"/>
</dbReference>
<keyword evidence="2" id="KW-0378">Hydrolase</keyword>
<dbReference type="PANTHER" id="PTHR45228">
    <property type="entry name" value="CYCLIC DI-GMP PHOSPHODIESTERASE TM_0186-RELATED"/>
    <property type="match status" value="1"/>
</dbReference>
<evidence type="ECO:0000259" key="1">
    <source>
        <dbReference type="PROSITE" id="PS51832"/>
    </source>
</evidence>
<dbReference type="Proteomes" id="UP000306509">
    <property type="component" value="Unassembled WGS sequence"/>
</dbReference>
<dbReference type="Pfam" id="PF13487">
    <property type="entry name" value="HD_5"/>
    <property type="match status" value="1"/>
</dbReference>
<dbReference type="InterPro" id="IPR052020">
    <property type="entry name" value="Cyclic_di-GMP/3'3'-cGAMP_PDE"/>
</dbReference>
<proteinExistence type="predicted"/>
<dbReference type="PROSITE" id="PS51832">
    <property type="entry name" value="HD_GYP"/>
    <property type="match status" value="1"/>
</dbReference>
<organism evidence="2 3">
    <name type="scientific">Robinsoniella peoriensis</name>
    <dbReference type="NCBI Taxonomy" id="180332"/>
    <lineage>
        <taxon>Bacteria</taxon>
        <taxon>Bacillati</taxon>
        <taxon>Bacillota</taxon>
        <taxon>Clostridia</taxon>
        <taxon>Lachnospirales</taxon>
        <taxon>Lachnospiraceae</taxon>
        <taxon>Robinsoniella</taxon>
    </lineage>
</organism>
<sequence length="208" mass="23981">MQTLTTNTMQKIILRLYQNLPREVYIHQSFTAKNACQLFKKSCEEQIYPDEIAQICLEGIRLGALYHDAGKILVPKEVLCKKDLLTEKERSMIYWHALYGGDIAISLLKESHHKYRQTVWAMAEYHHERWDGQGYPKGLKGKKIPVAARICAIADSYDAMVSCRPYNKDISKEYACNEIERNAGSQFDPLLAKLFLSYQKQEDAVLCI</sequence>
<dbReference type="GO" id="GO:0071111">
    <property type="term" value="F:cyclic-guanylate-specific phosphodiesterase activity"/>
    <property type="evidence" value="ECO:0007669"/>
    <property type="project" value="UniProtKB-EC"/>
</dbReference>
<dbReference type="CDD" id="cd00077">
    <property type="entry name" value="HDc"/>
    <property type="match status" value="1"/>
</dbReference>
<gene>
    <name evidence="2" type="primary">rpfG_4</name>
    <name evidence="2" type="ORF">DSM106044_03063</name>
</gene>
<dbReference type="SUPFAM" id="SSF109604">
    <property type="entry name" value="HD-domain/PDEase-like"/>
    <property type="match status" value="1"/>
</dbReference>
<feature type="domain" description="HD-GYP" evidence="1">
    <location>
        <begin position="9"/>
        <end position="208"/>
    </location>
</feature>
<dbReference type="EC" id="3.1.4.52" evidence="2"/>
<comment type="caution">
    <text evidence="2">The sequence shown here is derived from an EMBL/GenBank/DDBJ whole genome shotgun (WGS) entry which is preliminary data.</text>
</comment>